<keyword evidence="1" id="KW-0812">Transmembrane</keyword>
<protein>
    <submittedName>
        <fullName evidence="3">Uncharacterized protein</fullName>
    </submittedName>
</protein>
<dbReference type="Proteomes" id="UP001165289">
    <property type="component" value="Unassembled WGS sequence"/>
</dbReference>
<organism evidence="3 4">
    <name type="scientific">Oopsacas minuta</name>
    <dbReference type="NCBI Taxonomy" id="111878"/>
    <lineage>
        <taxon>Eukaryota</taxon>
        <taxon>Metazoa</taxon>
        <taxon>Porifera</taxon>
        <taxon>Hexactinellida</taxon>
        <taxon>Hexasterophora</taxon>
        <taxon>Lyssacinosida</taxon>
        <taxon>Leucopsacidae</taxon>
        <taxon>Oopsacas</taxon>
    </lineage>
</organism>
<accession>A0AAV7JQX1</accession>
<sequence>MDLKLISLSFIIFVLTLKYQKSVGEEVKNHGAPTRLERSYSYHTYNTYFYNYFTYYANYYYTYNDNCTNVPDVVTVSPVIYIATMSACYLISCLPCIVIGCILCVFMCVEAKNTRDMRQNVPINIPNTPTNIPAMINPDSQSYGYPQSQPVHTLGYSYASPVPYPGQPDPICYPNYLMETDPPSYDVCQGVPQPYMGFPK</sequence>
<keyword evidence="1" id="KW-1133">Transmembrane helix</keyword>
<keyword evidence="4" id="KW-1185">Reference proteome</keyword>
<name>A0AAV7JQX1_9METZ</name>
<proteinExistence type="predicted"/>
<comment type="caution">
    <text evidence="3">The sequence shown here is derived from an EMBL/GenBank/DDBJ whole genome shotgun (WGS) entry which is preliminary data.</text>
</comment>
<evidence type="ECO:0000256" key="2">
    <source>
        <dbReference type="SAM" id="SignalP"/>
    </source>
</evidence>
<dbReference type="AlphaFoldDB" id="A0AAV7JQX1"/>
<keyword evidence="1" id="KW-0472">Membrane</keyword>
<reference evidence="3 4" key="1">
    <citation type="journal article" date="2023" name="BMC Biol.">
        <title>The compact genome of the sponge Oopsacas minuta (Hexactinellida) is lacking key metazoan core genes.</title>
        <authorList>
            <person name="Santini S."/>
            <person name="Schenkelaars Q."/>
            <person name="Jourda C."/>
            <person name="Duchesne M."/>
            <person name="Belahbib H."/>
            <person name="Rocher C."/>
            <person name="Selva M."/>
            <person name="Riesgo A."/>
            <person name="Vervoort M."/>
            <person name="Leys S.P."/>
            <person name="Kodjabachian L."/>
            <person name="Le Bivic A."/>
            <person name="Borchiellini C."/>
            <person name="Claverie J.M."/>
            <person name="Renard E."/>
        </authorList>
    </citation>
    <scope>NUCLEOTIDE SEQUENCE [LARGE SCALE GENOMIC DNA]</scope>
    <source>
        <strain evidence="3">SPO-2</strain>
    </source>
</reference>
<keyword evidence="2" id="KW-0732">Signal</keyword>
<evidence type="ECO:0000313" key="3">
    <source>
        <dbReference type="EMBL" id="KAI6650929.1"/>
    </source>
</evidence>
<feature type="signal peptide" evidence="2">
    <location>
        <begin position="1"/>
        <end position="24"/>
    </location>
</feature>
<evidence type="ECO:0000313" key="4">
    <source>
        <dbReference type="Proteomes" id="UP001165289"/>
    </source>
</evidence>
<gene>
    <name evidence="3" type="ORF">LOD99_5769</name>
</gene>
<dbReference type="EMBL" id="JAKMXF010000309">
    <property type="protein sequence ID" value="KAI6650929.1"/>
    <property type="molecule type" value="Genomic_DNA"/>
</dbReference>
<feature type="transmembrane region" description="Helical" evidence="1">
    <location>
        <begin position="79"/>
        <end position="109"/>
    </location>
</feature>
<feature type="chain" id="PRO_5043641942" evidence="2">
    <location>
        <begin position="25"/>
        <end position="200"/>
    </location>
</feature>
<evidence type="ECO:0000256" key="1">
    <source>
        <dbReference type="SAM" id="Phobius"/>
    </source>
</evidence>